<keyword evidence="1" id="KW-0175">Coiled coil</keyword>
<protein>
    <submittedName>
        <fullName evidence="2">Uncharacterized protein</fullName>
    </submittedName>
</protein>
<sequence>MASEKEKLILAKIENLEKQIDILEQKIKDCIVYPIWEKVAQYIECLLKQVKLSDLLKIETEKDKKKFVDQLTATCL</sequence>
<evidence type="ECO:0000313" key="2">
    <source>
        <dbReference type="EMBL" id="HHQ16290.1"/>
    </source>
</evidence>
<comment type="caution">
    <text evidence="2">The sequence shown here is derived from an EMBL/GenBank/DDBJ whole genome shotgun (WGS) entry which is preliminary data.</text>
</comment>
<dbReference type="AlphaFoldDB" id="A0A7V6CE09"/>
<name>A0A7V6CE09_9BACT</name>
<accession>A0A7V6CE09</accession>
<dbReference type="EMBL" id="DRWR01000100">
    <property type="protein sequence ID" value="HHQ16290.1"/>
    <property type="molecule type" value="Genomic_DNA"/>
</dbReference>
<reference evidence="2" key="1">
    <citation type="journal article" date="2020" name="mSystems">
        <title>Genome- and Community-Level Interaction Insights into Carbon Utilization and Element Cycling Functions of Hydrothermarchaeota in Hydrothermal Sediment.</title>
        <authorList>
            <person name="Zhou Z."/>
            <person name="Liu Y."/>
            <person name="Xu W."/>
            <person name="Pan J."/>
            <person name="Luo Z.H."/>
            <person name="Li M."/>
        </authorList>
    </citation>
    <scope>NUCLEOTIDE SEQUENCE [LARGE SCALE GENOMIC DNA]</scope>
    <source>
        <strain evidence="2">SpSt-106</strain>
    </source>
</reference>
<gene>
    <name evidence="2" type="ORF">ENM15_05690</name>
</gene>
<feature type="coiled-coil region" evidence="1">
    <location>
        <begin position="6"/>
        <end position="33"/>
    </location>
</feature>
<evidence type="ECO:0000256" key="1">
    <source>
        <dbReference type="SAM" id="Coils"/>
    </source>
</evidence>
<organism evidence="2">
    <name type="scientific">Thermodesulfobacterium geofontis</name>
    <dbReference type="NCBI Taxonomy" id="1295609"/>
    <lineage>
        <taxon>Bacteria</taxon>
        <taxon>Pseudomonadati</taxon>
        <taxon>Thermodesulfobacteriota</taxon>
        <taxon>Thermodesulfobacteria</taxon>
        <taxon>Thermodesulfobacteriales</taxon>
        <taxon>Thermodesulfobacteriaceae</taxon>
        <taxon>Thermodesulfobacterium</taxon>
    </lineage>
</organism>
<proteinExistence type="predicted"/>